<evidence type="ECO:0000313" key="1">
    <source>
        <dbReference type="EMBL" id="KAH8705903.1"/>
    </source>
</evidence>
<sequence>MIRSKKKAHRCERTQPYSMDRYRKALRLFGKSKSQLEKMGFPHGNLGNYLRSYNLRVRRSNPDLVDIESDDDSDETYLPKARSKRKQKRVVSISSEEQPSEGLLKLAQQLGREIEQEIEQQLETPLKQPSEQQALVTKLRLPSIRGKTFLNMLANRDIFSDLIDADSEEVSEPESVVVRGSTSNYEANKPTVRHIMTAFAHPLDVELGTETYEPCEFCMNFTFGMFGLGLKKVEVADYGVTGGLEELSGGHRSAGYPRTRICNVCCLDRLYMHRCAGHEISSLPGYEVATFDYAKAFHSLEQSAVGGNYKQTNPWCTLCLNPAFFRCNTEQLLDKFGRDVGPLSSQGNGCGLLLCEPCKRLMDANGNDLAKVIARIPASEVVRADADFLVVGSDLHRYFHKQEGFLCMHFAC</sequence>
<protein>
    <submittedName>
        <fullName evidence="1">Uncharacterized protein</fullName>
    </submittedName>
</protein>
<organism evidence="1 2">
    <name type="scientific">Talaromyces proteolyticus</name>
    <dbReference type="NCBI Taxonomy" id="1131652"/>
    <lineage>
        <taxon>Eukaryota</taxon>
        <taxon>Fungi</taxon>
        <taxon>Dikarya</taxon>
        <taxon>Ascomycota</taxon>
        <taxon>Pezizomycotina</taxon>
        <taxon>Eurotiomycetes</taxon>
        <taxon>Eurotiomycetidae</taxon>
        <taxon>Eurotiales</taxon>
        <taxon>Trichocomaceae</taxon>
        <taxon>Talaromyces</taxon>
        <taxon>Talaromyces sect. Bacilispori</taxon>
    </lineage>
</organism>
<proteinExistence type="predicted"/>
<keyword evidence="2" id="KW-1185">Reference proteome</keyword>
<dbReference type="GeneID" id="70240102"/>
<dbReference type="RefSeq" id="XP_046078524.1">
    <property type="nucleotide sequence ID" value="XM_046209815.1"/>
</dbReference>
<gene>
    <name evidence="1" type="ORF">BGW36DRAFT_19406</name>
</gene>
<name>A0AAD4L1M6_9EURO</name>
<accession>A0AAD4L1M6</accession>
<dbReference type="Proteomes" id="UP001201262">
    <property type="component" value="Unassembled WGS sequence"/>
</dbReference>
<dbReference type="AlphaFoldDB" id="A0AAD4L1M6"/>
<evidence type="ECO:0000313" key="2">
    <source>
        <dbReference type="Proteomes" id="UP001201262"/>
    </source>
</evidence>
<dbReference type="EMBL" id="JAJTJA010000001">
    <property type="protein sequence ID" value="KAH8705903.1"/>
    <property type="molecule type" value="Genomic_DNA"/>
</dbReference>
<comment type="caution">
    <text evidence="1">The sequence shown here is derived from an EMBL/GenBank/DDBJ whole genome shotgun (WGS) entry which is preliminary data.</text>
</comment>
<reference evidence="1" key="1">
    <citation type="submission" date="2021-12" db="EMBL/GenBank/DDBJ databases">
        <title>Convergent genome expansion in fungi linked to evolution of root-endophyte symbiosis.</title>
        <authorList>
            <consortium name="DOE Joint Genome Institute"/>
            <person name="Ke Y.-H."/>
            <person name="Bonito G."/>
            <person name="Liao H.-L."/>
            <person name="Looney B."/>
            <person name="Rojas-Flechas A."/>
            <person name="Nash J."/>
            <person name="Hameed K."/>
            <person name="Schadt C."/>
            <person name="Martin F."/>
            <person name="Crous P.W."/>
            <person name="Miettinen O."/>
            <person name="Magnuson J.K."/>
            <person name="Labbe J."/>
            <person name="Jacobson D."/>
            <person name="Doktycz M.J."/>
            <person name="Veneault-Fourrey C."/>
            <person name="Kuo A."/>
            <person name="Mondo S."/>
            <person name="Calhoun S."/>
            <person name="Riley R."/>
            <person name="Ohm R."/>
            <person name="LaButti K."/>
            <person name="Andreopoulos B."/>
            <person name="Pangilinan J."/>
            <person name="Nolan M."/>
            <person name="Tritt A."/>
            <person name="Clum A."/>
            <person name="Lipzen A."/>
            <person name="Daum C."/>
            <person name="Barry K."/>
            <person name="Grigoriev I.V."/>
            <person name="Vilgalys R."/>
        </authorList>
    </citation>
    <scope>NUCLEOTIDE SEQUENCE</scope>
    <source>
        <strain evidence="1">PMI_201</strain>
    </source>
</reference>